<comment type="caution">
    <text evidence="1">The sequence shown here is derived from an EMBL/GenBank/DDBJ whole genome shotgun (WGS) entry which is preliminary data.</text>
</comment>
<organism evidence="1 2">
    <name type="scientific">Effrenium voratum</name>
    <dbReference type="NCBI Taxonomy" id="2562239"/>
    <lineage>
        <taxon>Eukaryota</taxon>
        <taxon>Sar</taxon>
        <taxon>Alveolata</taxon>
        <taxon>Dinophyceae</taxon>
        <taxon>Suessiales</taxon>
        <taxon>Symbiodiniaceae</taxon>
        <taxon>Effrenium</taxon>
    </lineage>
</organism>
<dbReference type="Proteomes" id="UP001178507">
    <property type="component" value="Unassembled WGS sequence"/>
</dbReference>
<accession>A0AA36J1D0</accession>
<keyword evidence="2" id="KW-1185">Reference proteome</keyword>
<proteinExistence type="predicted"/>
<name>A0AA36J1D0_9DINO</name>
<protein>
    <submittedName>
        <fullName evidence="1">Uncharacterized protein</fullName>
    </submittedName>
</protein>
<evidence type="ECO:0000313" key="1">
    <source>
        <dbReference type="EMBL" id="CAJ1397302.1"/>
    </source>
</evidence>
<dbReference type="AlphaFoldDB" id="A0AA36J1D0"/>
<reference evidence="1" key="1">
    <citation type="submission" date="2023-08" db="EMBL/GenBank/DDBJ databases">
        <authorList>
            <person name="Chen Y."/>
            <person name="Shah S."/>
            <person name="Dougan E. K."/>
            <person name="Thang M."/>
            <person name="Chan C."/>
        </authorList>
    </citation>
    <scope>NUCLEOTIDE SEQUENCE</scope>
</reference>
<evidence type="ECO:0000313" key="2">
    <source>
        <dbReference type="Proteomes" id="UP001178507"/>
    </source>
</evidence>
<gene>
    <name evidence="1" type="ORF">EVOR1521_LOCUS21344</name>
</gene>
<dbReference type="EMBL" id="CAUJNA010003261">
    <property type="protein sequence ID" value="CAJ1397302.1"/>
    <property type="molecule type" value="Genomic_DNA"/>
</dbReference>
<sequence length="201" mass="22064">MGVLPVLAVRIPAVVQQMTGPQVSNVLWATGRLVADPAIHCGVLPLYKALPILVTRAGTLLPSACDQVLCNSWGLALSECCDAFLEALARVATEAVGSQRWPSRTCRWCSVHLLGCRLPTKICCTSQYVTAKCISPMLDKMNHWGLCALTWAYQELDLCDEHLAFHQDLAIEVALRKFGQDVERSSLGPEAWKDARERGCD</sequence>